<sequence>MGYFGFRWFVVCALGLFSNYTSASPPSVKNVTVTLFQWPFEDIAAECPKLASLGYGYVETSPVHEHVQGSQWWVSYQPVSYRIAGRLGGEEAFKKMIARCHQAGIKIIVDVVLNHMTKGGGLGTGGSVYSKYDYPGTYQVQDFHWCHSPIYDYRNRDNVQNCELDSLADLDTASHYVRSNLAAFLNHLISLQVDGFRIDAAKHISAADLEAIKAKLNKNVFWVQEVIYGEGEAVQPEEYLHLGDIDEFRYGRDLKRVFNNEKLHYLANFGEGWGYLASQKARVFIDNWDTERNGSTLNYKDGQNYILANIFMLSYPYGSPNVYSGYQFSNADSGSPEARPCFNNWLCQHRWRALANMVAFYNAVQGQPLTDWWSNNNNAIAFGRGSKGFVIINHENQTLNATFQTSLWPGVYCDIIHGDITDGGKCTGPSYQVDANGTLTAFVNANDALALYSS</sequence>
<evidence type="ECO:0000259" key="15">
    <source>
        <dbReference type="SMART" id="SM00642"/>
    </source>
</evidence>
<dbReference type="InterPro" id="IPR031319">
    <property type="entry name" value="A-amylase_C"/>
</dbReference>
<evidence type="ECO:0000256" key="7">
    <source>
        <dbReference type="ARBA" id="ARBA00022801"/>
    </source>
</evidence>
<dbReference type="InterPro" id="IPR017853">
    <property type="entry name" value="GH"/>
</dbReference>
<keyword evidence="10 12" id="KW-0326">Glycosidase</keyword>
<comment type="catalytic activity">
    <reaction evidence="1 12">
        <text>Endohydrolysis of (1-&gt;4)-alpha-D-glucosidic linkages in polysaccharides containing three or more (1-&gt;4)-alpha-linked D-glucose units.</text>
        <dbReference type="EC" id="3.2.1.1"/>
    </reaction>
</comment>
<dbReference type="GO" id="GO:0004556">
    <property type="term" value="F:alpha-amylase activity"/>
    <property type="evidence" value="ECO:0007669"/>
    <property type="project" value="UniProtKB-UniRule"/>
</dbReference>
<protein>
    <recommendedName>
        <fullName evidence="5 12">Alpha-amylase</fullName>
        <ecNumber evidence="4 12">3.2.1.1</ecNumber>
    </recommendedName>
</protein>
<evidence type="ECO:0000259" key="14">
    <source>
        <dbReference type="SMART" id="SM00632"/>
    </source>
</evidence>
<dbReference type="CDD" id="cd11317">
    <property type="entry name" value="AmyAc_bac_euk_AmyA"/>
    <property type="match status" value="1"/>
</dbReference>
<dbReference type="SMART" id="SM00632">
    <property type="entry name" value="Aamy_C"/>
    <property type="match status" value="1"/>
</dbReference>
<evidence type="ECO:0000256" key="1">
    <source>
        <dbReference type="ARBA" id="ARBA00000548"/>
    </source>
</evidence>
<dbReference type="Proteomes" id="UP000055035">
    <property type="component" value="Unassembled WGS sequence"/>
</dbReference>
<feature type="domain" description="Alpha-amylase C-terminal" evidence="14">
    <location>
        <begin position="370"/>
        <end position="454"/>
    </location>
</feature>
<comment type="similarity">
    <text evidence="3 11">Belongs to the glycosyl hydrolase 13 family.</text>
</comment>
<dbReference type="SMART" id="SM00642">
    <property type="entry name" value="Aamy"/>
    <property type="match status" value="1"/>
</dbReference>
<dbReference type="InterPro" id="IPR006048">
    <property type="entry name" value="A-amylase/branching_C"/>
</dbReference>
<evidence type="ECO:0000256" key="11">
    <source>
        <dbReference type="RuleBase" id="RU003615"/>
    </source>
</evidence>
<proteinExistence type="inferred from homology"/>
<evidence type="ECO:0000256" key="4">
    <source>
        <dbReference type="ARBA" id="ARBA00012595"/>
    </source>
</evidence>
<dbReference type="Pfam" id="PF00128">
    <property type="entry name" value="Alpha-amylase"/>
    <property type="match status" value="1"/>
</dbReference>
<organism evidence="16 17">
    <name type="scientific">Legionella jordanis</name>
    <dbReference type="NCBI Taxonomy" id="456"/>
    <lineage>
        <taxon>Bacteria</taxon>
        <taxon>Pseudomonadati</taxon>
        <taxon>Pseudomonadota</taxon>
        <taxon>Gammaproteobacteria</taxon>
        <taxon>Legionellales</taxon>
        <taxon>Legionellaceae</taxon>
        <taxon>Legionella</taxon>
    </lineage>
</organism>
<evidence type="ECO:0000256" key="12">
    <source>
        <dbReference type="RuleBase" id="RU361134"/>
    </source>
</evidence>
<keyword evidence="8" id="KW-0106">Calcium</keyword>
<feature type="signal peptide" evidence="13">
    <location>
        <begin position="1"/>
        <end position="23"/>
    </location>
</feature>
<evidence type="ECO:0000256" key="3">
    <source>
        <dbReference type="ARBA" id="ARBA00008061"/>
    </source>
</evidence>
<evidence type="ECO:0000256" key="10">
    <source>
        <dbReference type="ARBA" id="ARBA00023295"/>
    </source>
</evidence>
<dbReference type="Gene3D" id="2.60.40.1180">
    <property type="entry name" value="Golgi alpha-mannosidase II"/>
    <property type="match status" value="1"/>
</dbReference>
<dbReference type="InterPro" id="IPR006047">
    <property type="entry name" value="GH13_cat_dom"/>
</dbReference>
<dbReference type="PRINTS" id="PR00110">
    <property type="entry name" value="ALPHAAMYLASE"/>
</dbReference>
<evidence type="ECO:0000313" key="16">
    <source>
        <dbReference type="EMBL" id="KTD17121.1"/>
    </source>
</evidence>
<keyword evidence="17" id="KW-1185">Reference proteome</keyword>
<dbReference type="AlphaFoldDB" id="A0A0W0VAG5"/>
<feature type="domain" description="Glycosyl hydrolase family 13 catalytic" evidence="15">
    <location>
        <begin position="30"/>
        <end position="361"/>
    </location>
</feature>
<dbReference type="EMBL" id="LNYJ01000011">
    <property type="protein sequence ID" value="KTD17121.1"/>
    <property type="molecule type" value="Genomic_DNA"/>
</dbReference>
<accession>A0A0W0VAG5</accession>
<dbReference type="SUPFAM" id="SSF51011">
    <property type="entry name" value="Glycosyl hydrolase domain"/>
    <property type="match status" value="1"/>
</dbReference>
<dbReference type="RefSeq" id="WP_058470916.1">
    <property type="nucleotide sequence ID" value="NZ_CAAAIC010000003.1"/>
</dbReference>
<dbReference type="GO" id="GO:0046872">
    <property type="term" value="F:metal ion binding"/>
    <property type="evidence" value="ECO:0007669"/>
    <property type="project" value="UniProtKB-KW"/>
</dbReference>
<evidence type="ECO:0000256" key="9">
    <source>
        <dbReference type="ARBA" id="ARBA00023277"/>
    </source>
</evidence>
<dbReference type="InterPro" id="IPR006046">
    <property type="entry name" value="Alpha_amylase"/>
</dbReference>
<evidence type="ECO:0000256" key="8">
    <source>
        <dbReference type="ARBA" id="ARBA00022837"/>
    </source>
</evidence>
<evidence type="ECO:0000256" key="5">
    <source>
        <dbReference type="ARBA" id="ARBA00017303"/>
    </source>
</evidence>
<dbReference type="InterPro" id="IPR013780">
    <property type="entry name" value="Glyco_hydro_b"/>
</dbReference>
<evidence type="ECO:0000313" key="17">
    <source>
        <dbReference type="Proteomes" id="UP000055035"/>
    </source>
</evidence>
<comment type="caution">
    <text evidence="16">The sequence shown here is derived from an EMBL/GenBank/DDBJ whole genome shotgun (WGS) entry which is preliminary data.</text>
</comment>
<dbReference type="GO" id="GO:0005975">
    <property type="term" value="P:carbohydrate metabolic process"/>
    <property type="evidence" value="ECO:0007669"/>
    <property type="project" value="InterPro"/>
</dbReference>
<dbReference type="PATRIC" id="fig|456.5.peg.1528"/>
<dbReference type="Pfam" id="PF02806">
    <property type="entry name" value="Alpha-amylase_C"/>
    <property type="match status" value="1"/>
</dbReference>
<dbReference type="PANTHER" id="PTHR43447">
    <property type="entry name" value="ALPHA-AMYLASE"/>
    <property type="match status" value="1"/>
</dbReference>
<feature type="chain" id="PRO_5006914588" description="Alpha-amylase" evidence="13">
    <location>
        <begin position="24"/>
        <end position="454"/>
    </location>
</feature>
<keyword evidence="6" id="KW-0479">Metal-binding</keyword>
<keyword evidence="7 12" id="KW-0378">Hydrolase</keyword>
<dbReference type="STRING" id="456.Ljor_1427"/>
<dbReference type="Gene3D" id="3.20.20.80">
    <property type="entry name" value="Glycosidases"/>
    <property type="match status" value="1"/>
</dbReference>
<name>A0A0W0VAG5_9GAMM</name>
<gene>
    <name evidence="16" type="primary">aml</name>
    <name evidence="16" type="ORF">Ljor_1427</name>
</gene>
<dbReference type="SUPFAM" id="SSF51445">
    <property type="entry name" value="(Trans)glycosidases"/>
    <property type="match status" value="1"/>
</dbReference>
<reference evidence="16 17" key="1">
    <citation type="submission" date="2015-11" db="EMBL/GenBank/DDBJ databases">
        <title>Genomic analysis of 38 Legionella species identifies large and diverse effector repertoires.</title>
        <authorList>
            <person name="Burstein D."/>
            <person name="Amaro F."/>
            <person name="Zusman T."/>
            <person name="Lifshitz Z."/>
            <person name="Cohen O."/>
            <person name="Gilbert J.A."/>
            <person name="Pupko T."/>
            <person name="Shuman H.A."/>
            <person name="Segal G."/>
        </authorList>
    </citation>
    <scope>NUCLEOTIDE SEQUENCE [LARGE SCALE GENOMIC DNA]</scope>
    <source>
        <strain evidence="16 17">BL-540</strain>
    </source>
</reference>
<evidence type="ECO:0000256" key="2">
    <source>
        <dbReference type="ARBA" id="ARBA00001913"/>
    </source>
</evidence>
<dbReference type="EC" id="3.2.1.1" evidence="4 12"/>
<evidence type="ECO:0000256" key="6">
    <source>
        <dbReference type="ARBA" id="ARBA00022723"/>
    </source>
</evidence>
<keyword evidence="13" id="KW-0732">Signal</keyword>
<keyword evidence="9 12" id="KW-0119">Carbohydrate metabolism</keyword>
<dbReference type="OrthoDB" id="9805159at2"/>
<comment type="cofactor">
    <cofactor evidence="2">
        <name>Ca(2+)</name>
        <dbReference type="ChEBI" id="CHEBI:29108"/>
    </cofactor>
</comment>
<evidence type="ECO:0000256" key="13">
    <source>
        <dbReference type="SAM" id="SignalP"/>
    </source>
</evidence>